<evidence type="ECO:0000313" key="1">
    <source>
        <dbReference type="EMBL" id="NYT35346.1"/>
    </source>
</evidence>
<dbReference type="EMBL" id="JACCEW010000001">
    <property type="protein sequence ID" value="NYT35346.1"/>
    <property type="molecule type" value="Genomic_DNA"/>
</dbReference>
<evidence type="ECO:0000313" key="2">
    <source>
        <dbReference type="Proteomes" id="UP000580517"/>
    </source>
</evidence>
<proteinExistence type="predicted"/>
<accession>A0A853FBA5</accession>
<comment type="caution">
    <text evidence="1">The sequence shown here is derived from an EMBL/GenBank/DDBJ whole genome shotgun (WGS) entry which is preliminary data.</text>
</comment>
<protein>
    <submittedName>
        <fullName evidence="1">Uncharacterized protein</fullName>
    </submittedName>
</protein>
<reference evidence="1 2" key="1">
    <citation type="submission" date="2020-07" db="EMBL/GenBank/DDBJ databases">
        <title>Taxonomic revisions and descriptions of new bacterial species based on genomic comparisons in the high-G+C-content subgroup of the family Alcaligenaceae.</title>
        <authorList>
            <person name="Szabo A."/>
            <person name="Felfoldi T."/>
        </authorList>
    </citation>
    <scope>NUCLEOTIDE SEQUENCE [LARGE SCALE GENOMIC DNA]</scope>
    <source>
        <strain evidence="1 2">DSM 25264</strain>
    </source>
</reference>
<keyword evidence="2" id="KW-1185">Reference proteome</keyword>
<name>A0A853FBA5_9BURK</name>
<organism evidence="1 2">
    <name type="scientific">Allopusillimonas soli</name>
    <dbReference type="NCBI Taxonomy" id="659016"/>
    <lineage>
        <taxon>Bacteria</taxon>
        <taxon>Pseudomonadati</taxon>
        <taxon>Pseudomonadota</taxon>
        <taxon>Betaproteobacteria</taxon>
        <taxon>Burkholderiales</taxon>
        <taxon>Alcaligenaceae</taxon>
        <taxon>Allopusillimonas</taxon>
    </lineage>
</organism>
<dbReference type="Proteomes" id="UP000580517">
    <property type="component" value="Unassembled WGS sequence"/>
</dbReference>
<sequence length="142" mass="15550">MSKGKVAHVAFIDKQDRTRQCVDNEEDGQKVRQHFETRHNQVGASPPAGVLARKKCAGNLLRDRILHGLLAGRALRLHIRSAKPSQPGINKSLRKNQGIIKPGPACGAEGWARLDDVPWLADGGLHDCFGRDAGFDSLLRTD</sequence>
<dbReference type="RefSeq" id="WP_167668793.1">
    <property type="nucleotide sequence ID" value="NZ_JACCEW010000001.1"/>
</dbReference>
<gene>
    <name evidence="1" type="ORF">H0A68_00540</name>
</gene>
<dbReference type="AlphaFoldDB" id="A0A853FBA5"/>